<dbReference type="Gene3D" id="2.60.40.10">
    <property type="entry name" value="Immunoglobulins"/>
    <property type="match status" value="2"/>
</dbReference>
<keyword evidence="6 12" id="KW-0472">Membrane</keyword>
<dbReference type="GO" id="GO:0006955">
    <property type="term" value="P:immune response"/>
    <property type="evidence" value="ECO:0007669"/>
    <property type="project" value="TreeGrafter"/>
</dbReference>
<evidence type="ECO:0000256" key="1">
    <source>
        <dbReference type="ARBA" id="ARBA00004251"/>
    </source>
</evidence>
<dbReference type="AlphaFoldDB" id="A0A9Y3VUI0"/>
<reference evidence="16" key="1">
    <citation type="submission" date="2025-08" db="UniProtKB">
        <authorList>
            <consortium name="RefSeq"/>
        </authorList>
    </citation>
    <scope>IDENTIFICATION</scope>
</reference>
<comment type="subcellular location">
    <subcellularLocation>
        <location evidence="1">Cell membrane</location>
        <topology evidence="1">Single-pass type I membrane protein</topology>
    </subcellularLocation>
</comment>
<name>A0A9Y3VUI0_9CICH</name>
<dbReference type="PROSITE" id="PS50835">
    <property type="entry name" value="IG_LIKE"/>
    <property type="match status" value="2"/>
</dbReference>
<evidence type="ECO:0000256" key="11">
    <source>
        <dbReference type="SAM" id="MobiDB-lite"/>
    </source>
</evidence>
<feature type="region of interest" description="Disordered" evidence="11">
    <location>
        <begin position="258"/>
        <end position="301"/>
    </location>
</feature>
<keyword evidence="4 13" id="KW-0732">Signal</keyword>
<dbReference type="InterPro" id="IPR051713">
    <property type="entry name" value="T-cell_Activation_Regulation"/>
</dbReference>
<dbReference type="InterPro" id="IPR013783">
    <property type="entry name" value="Ig-like_fold"/>
</dbReference>
<dbReference type="Proteomes" id="UP000695023">
    <property type="component" value="Unplaced"/>
</dbReference>
<feature type="compositionally biased region" description="Basic and acidic residues" evidence="11">
    <location>
        <begin position="264"/>
        <end position="274"/>
    </location>
</feature>
<dbReference type="GO" id="GO:0009897">
    <property type="term" value="C:external side of plasma membrane"/>
    <property type="evidence" value="ECO:0007669"/>
    <property type="project" value="TreeGrafter"/>
</dbReference>
<keyword evidence="8" id="KW-0675">Receptor</keyword>
<keyword evidence="5 12" id="KW-1133">Transmembrane helix</keyword>
<evidence type="ECO:0000256" key="5">
    <source>
        <dbReference type="ARBA" id="ARBA00022989"/>
    </source>
</evidence>
<evidence type="ECO:0000256" key="10">
    <source>
        <dbReference type="ARBA" id="ARBA00023319"/>
    </source>
</evidence>
<dbReference type="GO" id="GO:0042102">
    <property type="term" value="P:positive regulation of T cell proliferation"/>
    <property type="evidence" value="ECO:0007669"/>
    <property type="project" value="TreeGrafter"/>
</dbReference>
<proteinExistence type="predicted"/>
<evidence type="ECO:0000256" key="12">
    <source>
        <dbReference type="SAM" id="Phobius"/>
    </source>
</evidence>
<keyword evidence="7" id="KW-1015">Disulfide bond</keyword>
<feature type="transmembrane region" description="Helical" evidence="12">
    <location>
        <begin position="227"/>
        <end position="250"/>
    </location>
</feature>
<evidence type="ECO:0000256" key="8">
    <source>
        <dbReference type="ARBA" id="ARBA00023170"/>
    </source>
</evidence>
<accession>A0A9Y3VUI0</accession>
<dbReference type="GO" id="GO:0007166">
    <property type="term" value="P:cell surface receptor signaling pathway"/>
    <property type="evidence" value="ECO:0007669"/>
    <property type="project" value="TreeGrafter"/>
</dbReference>
<dbReference type="Pfam" id="PF07686">
    <property type="entry name" value="V-set"/>
    <property type="match status" value="1"/>
</dbReference>
<dbReference type="InterPro" id="IPR007110">
    <property type="entry name" value="Ig-like_dom"/>
</dbReference>
<organism evidence="15 16">
    <name type="scientific">Pundamilia nyererei</name>
    <dbReference type="NCBI Taxonomy" id="303518"/>
    <lineage>
        <taxon>Eukaryota</taxon>
        <taxon>Metazoa</taxon>
        <taxon>Chordata</taxon>
        <taxon>Craniata</taxon>
        <taxon>Vertebrata</taxon>
        <taxon>Euteleostomi</taxon>
        <taxon>Actinopterygii</taxon>
        <taxon>Neopterygii</taxon>
        <taxon>Teleostei</taxon>
        <taxon>Neoteleostei</taxon>
        <taxon>Acanthomorphata</taxon>
        <taxon>Ovalentaria</taxon>
        <taxon>Cichlomorphae</taxon>
        <taxon>Cichliformes</taxon>
        <taxon>Cichlidae</taxon>
        <taxon>African cichlids</taxon>
        <taxon>Pseudocrenilabrinae</taxon>
        <taxon>Haplochromini</taxon>
        <taxon>Pundamilia</taxon>
    </lineage>
</organism>
<dbReference type="PANTHER" id="PTHR25466">
    <property type="entry name" value="T-LYMPHOCYTE ACTIVATION ANTIGEN"/>
    <property type="match status" value="1"/>
</dbReference>
<evidence type="ECO:0000256" key="13">
    <source>
        <dbReference type="SAM" id="SignalP"/>
    </source>
</evidence>
<evidence type="ECO:0000256" key="4">
    <source>
        <dbReference type="ARBA" id="ARBA00022729"/>
    </source>
</evidence>
<feature type="signal peptide" evidence="13">
    <location>
        <begin position="1"/>
        <end position="24"/>
    </location>
</feature>
<evidence type="ECO:0000313" key="16">
    <source>
        <dbReference type="RefSeq" id="XP_005752722.1"/>
    </source>
</evidence>
<dbReference type="InterPro" id="IPR053896">
    <property type="entry name" value="BTN3A2-like_Ig-C"/>
</dbReference>
<keyword evidence="2" id="KW-1003">Cell membrane</keyword>
<dbReference type="GO" id="GO:0031295">
    <property type="term" value="P:T cell costimulation"/>
    <property type="evidence" value="ECO:0007669"/>
    <property type="project" value="TreeGrafter"/>
</dbReference>
<feature type="domain" description="Ig-like" evidence="14">
    <location>
        <begin position="131"/>
        <end position="214"/>
    </location>
</feature>
<evidence type="ECO:0000256" key="9">
    <source>
        <dbReference type="ARBA" id="ARBA00023180"/>
    </source>
</evidence>
<feature type="chain" id="PRO_5041421044" evidence="13">
    <location>
        <begin position="25"/>
        <end position="301"/>
    </location>
</feature>
<keyword evidence="15" id="KW-1185">Reference proteome</keyword>
<evidence type="ECO:0000256" key="3">
    <source>
        <dbReference type="ARBA" id="ARBA00022692"/>
    </source>
</evidence>
<dbReference type="GeneID" id="102205692"/>
<dbReference type="PANTHER" id="PTHR25466:SF14">
    <property type="entry name" value="BUTYROPHILIN SUBFAMILY 2 MEMBER A2-LIKE-RELATED"/>
    <property type="match status" value="1"/>
</dbReference>
<dbReference type="InterPro" id="IPR013106">
    <property type="entry name" value="Ig_V-set"/>
</dbReference>
<evidence type="ECO:0000256" key="7">
    <source>
        <dbReference type="ARBA" id="ARBA00023157"/>
    </source>
</evidence>
<dbReference type="GO" id="GO:0042130">
    <property type="term" value="P:negative regulation of T cell proliferation"/>
    <property type="evidence" value="ECO:0007669"/>
    <property type="project" value="TreeGrafter"/>
</dbReference>
<evidence type="ECO:0000313" key="15">
    <source>
        <dbReference type="Proteomes" id="UP000695023"/>
    </source>
</evidence>
<dbReference type="InterPro" id="IPR036179">
    <property type="entry name" value="Ig-like_dom_sf"/>
</dbReference>
<gene>
    <name evidence="16" type="primary">LOC102205692</name>
</gene>
<dbReference type="FunFam" id="2.60.40.10:FF:000142">
    <property type="entry name" value="V-set domain-containing T-cell activation inhibitor 1"/>
    <property type="match status" value="1"/>
</dbReference>
<evidence type="ECO:0000256" key="6">
    <source>
        <dbReference type="ARBA" id="ARBA00023136"/>
    </source>
</evidence>
<evidence type="ECO:0000259" key="14">
    <source>
        <dbReference type="PROSITE" id="PS50835"/>
    </source>
</evidence>
<keyword evidence="10" id="KW-0393">Immunoglobulin domain</keyword>
<keyword evidence="9" id="KW-0325">Glycoprotein</keyword>
<sequence>MAGIKCAVFLFLVLLTFTWTLTRGDTDVSCIFMETCMLPCSSEGATAVIHWFQQSAGNRFVHSFYEGKDQLGLQNQRFRGRTSLFSDQISSGNASLLLTKVEVQDEGRYKCYTSTENGIKESFINLKMDAPVHEVDIQREGNTLTCCSEGIYPEPELTWSTSPPSNVNSKCNTRMQETEQHLYNINSSVTPSDSDTDLTFSCTISTRRSKRSVTWPSTSSKQSNSGATVAGVIAAIVITGAVAAVGFVLYKRRKSIPQSNTNKTHTDTELKVELNRSSATEHLADPKQTPAALLQPCTEPS</sequence>
<dbReference type="GO" id="GO:0071222">
    <property type="term" value="P:cellular response to lipopolysaccharide"/>
    <property type="evidence" value="ECO:0007669"/>
    <property type="project" value="TreeGrafter"/>
</dbReference>
<dbReference type="SUPFAM" id="SSF48726">
    <property type="entry name" value="Immunoglobulin"/>
    <property type="match status" value="2"/>
</dbReference>
<protein>
    <submittedName>
        <fullName evidence="16">CD276 antigen-like</fullName>
    </submittedName>
</protein>
<dbReference type="RefSeq" id="XP_005752722.1">
    <property type="nucleotide sequence ID" value="XM_005752665.1"/>
</dbReference>
<dbReference type="Pfam" id="PF22705">
    <property type="entry name" value="C2-set_3"/>
    <property type="match status" value="1"/>
</dbReference>
<dbReference type="SMART" id="SM00406">
    <property type="entry name" value="IGv"/>
    <property type="match status" value="1"/>
</dbReference>
<feature type="domain" description="Ig-like" evidence="14">
    <location>
        <begin position="38"/>
        <end position="125"/>
    </location>
</feature>
<keyword evidence="3 12" id="KW-0812">Transmembrane</keyword>
<evidence type="ECO:0000256" key="2">
    <source>
        <dbReference type="ARBA" id="ARBA00022475"/>
    </source>
</evidence>